<dbReference type="RefSeq" id="WP_353948341.1">
    <property type="nucleotide sequence ID" value="NZ_CP159510.1"/>
</dbReference>
<evidence type="ECO:0000256" key="4">
    <source>
        <dbReference type="ARBA" id="ARBA00022989"/>
    </source>
</evidence>
<sequence>MAGKTASHINNDARPLTDTFKTLISIRNYRLLISGQLVSLLGDGVQILSLVWTMKVLTGSSVQMAFVLVADTIPMIIFGIFSGVIIDRGNQIIPRTNRRMTKRG</sequence>
<keyword evidence="5 6" id="KW-0472">Membrane</keyword>
<evidence type="ECO:0000256" key="2">
    <source>
        <dbReference type="ARBA" id="ARBA00022475"/>
    </source>
</evidence>
<evidence type="ECO:0000256" key="1">
    <source>
        <dbReference type="ARBA" id="ARBA00004651"/>
    </source>
</evidence>
<dbReference type="EMBL" id="CP159510">
    <property type="protein sequence ID" value="XCJ17014.1"/>
    <property type="molecule type" value="Genomic_DNA"/>
</dbReference>
<dbReference type="PANTHER" id="PTHR23513">
    <property type="entry name" value="INTEGRAL MEMBRANE EFFLUX PROTEIN-RELATED"/>
    <property type="match status" value="1"/>
</dbReference>
<gene>
    <name evidence="7" type="ORF">ABNN70_00190</name>
</gene>
<dbReference type="InterPro" id="IPR036259">
    <property type="entry name" value="MFS_trans_sf"/>
</dbReference>
<evidence type="ECO:0000256" key="3">
    <source>
        <dbReference type="ARBA" id="ARBA00022692"/>
    </source>
</evidence>
<dbReference type="GO" id="GO:0005886">
    <property type="term" value="C:plasma membrane"/>
    <property type="evidence" value="ECO:0007669"/>
    <property type="project" value="UniProtKB-SubCell"/>
</dbReference>
<evidence type="ECO:0000256" key="6">
    <source>
        <dbReference type="SAM" id="Phobius"/>
    </source>
</evidence>
<feature type="transmembrane region" description="Helical" evidence="6">
    <location>
        <begin position="31"/>
        <end position="52"/>
    </location>
</feature>
<reference evidence="7" key="1">
    <citation type="submission" date="2024-06" db="EMBL/GenBank/DDBJ databases">
        <authorList>
            <person name="Fan A."/>
            <person name="Zhang F.Y."/>
            <person name="Zhang L."/>
        </authorList>
    </citation>
    <scope>NUCLEOTIDE SEQUENCE</scope>
    <source>
        <strain evidence="7">Y61</strain>
    </source>
</reference>
<organism evidence="7">
    <name type="scientific">Sporolactobacillus sp. Y61</name>
    <dbReference type="NCBI Taxonomy" id="3160863"/>
    <lineage>
        <taxon>Bacteria</taxon>
        <taxon>Bacillati</taxon>
        <taxon>Bacillota</taxon>
        <taxon>Bacilli</taxon>
        <taxon>Bacillales</taxon>
        <taxon>Sporolactobacillaceae</taxon>
        <taxon>Sporolactobacillus</taxon>
    </lineage>
</organism>
<accession>A0AAU8IFL4</accession>
<dbReference type="SUPFAM" id="SSF103473">
    <property type="entry name" value="MFS general substrate transporter"/>
    <property type="match status" value="1"/>
</dbReference>
<protein>
    <recommendedName>
        <fullName evidence="8">MFS transporter</fullName>
    </recommendedName>
</protein>
<dbReference type="AlphaFoldDB" id="A0AAU8IFL4"/>
<keyword evidence="4 6" id="KW-1133">Transmembrane helix</keyword>
<evidence type="ECO:0000256" key="5">
    <source>
        <dbReference type="ARBA" id="ARBA00023136"/>
    </source>
</evidence>
<name>A0AAU8IFL4_9BACL</name>
<comment type="subcellular location">
    <subcellularLocation>
        <location evidence="1">Cell membrane</location>
        <topology evidence="1">Multi-pass membrane protein</topology>
    </subcellularLocation>
</comment>
<evidence type="ECO:0008006" key="8">
    <source>
        <dbReference type="Google" id="ProtNLM"/>
    </source>
</evidence>
<feature type="transmembrane region" description="Helical" evidence="6">
    <location>
        <begin position="64"/>
        <end position="86"/>
    </location>
</feature>
<keyword evidence="2" id="KW-1003">Cell membrane</keyword>
<evidence type="ECO:0000313" key="7">
    <source>
        <dbReference type="EMBL" id="XCJ17014.1"/>
    </source>
</evidence>
<dbReference type="PANTHER" id="PTHR23513:SF11">
    <property type="entry name" value="STAPHYLOFERRIN A TRANSPORTER"/>
    <property type="match status" value="1"/>
</dbReference>
<keyword evidence="3 6" id="KW-0812">Transmembrane</keyword>
<proteinExistence type="predicted"/>